<organism evidence="1">
    <name type="scientific">Anguilla anguilla</name>
    <name type="common">European freshwater eel</name>
    <name type="synonym">Muraena anguilla</name>
    <dbReference type="NCBI Taxonomy" id="7936"/>
    <lineage>
        <taxon>Eukaryota</taxon>
        <taxon>Metazoa</taxon>
        <taxon>Chordata</taxon>
        <taxon>Craniata</taxon>
        <taxon>Vertebrata</taxon>
        <taxon>Euteleostomi</taxon>
        <taxon>Actinopterygii</taxon>
        <taxon>Neopterygii</taxon>
        <taxon>Teleostei</taxon>
        <taxon>Anguilliformes</taxon>
        <taxon>Anguillidae</taxon>
        <taxon>Anguilla</taxon>
    </lineage>
</organism>
<evidence type="ECO:0000313" key="1">
    <source>
        <dbReference type="EMBL" id="JAH02814.1"/>
    </source>
</evidence>
<reference evidence="1" key="1">
    <citation type="submission" date="2014-11" db="EMBL/GenBank/DDBJ databases">
        <authorList>
            <person name="Amaro Gonzalez C."/>
        </authorList>
    </citation>
    <scope>NUCLEOTIDE SEQUENCE</scope>
</reference>
<name>A0A0E9PE80_ANGAN</name>
<reference evidence="1" key="2">
    <citation type="journal article" date="2015" name="Fish Shellfish Immunol.">
        <title>Early steps in the European eel (Anguilla anguilla)-Vibrio vulnificus interaction in the gills: Role of the RtxA13 toxin.</title>
        <authorList>
            <person name="Callol A."/>
            <person name="Pajuelo D."/>
            <person name="Ebbesson L."/>
            <person name="Teles M."/>
            <person name="MacKenzie S."/>
            <person name="Amaro C."/>
        </authorList>
    </citation>
    <scope>NUCLEOTIDE SEQUENCE</scope>
</reference>
<dbReference type="EMBL" id="GBXM01105763">
    <property type="protein sequence ID" value="JAH02814.1"/>
    <property type="molecule type" value="Transcribed_RNA"/>
</dbReference>
<sequence length="40" mass="4631">MFYSILSAIVQLHCISFPFYYLPLPSESILQCCCNDSKQK</sequence>
<dbReference type="AlphaFoldDB" id="A0A0E9PE80"/>
<accession>A0A0E9PE80</accession>
<proteinExistence type="predicted"/>
<protein>
    <submittedName>
        <fullName evidence="1">Uncharacterized protein</fullName>
    </submittedName>
</protein>